<dbReference type="Proteomes" id="UP000187283">
    <property type="component" value="Unassembled WGS sequence"/>
</dbReference>
<feature type="region of interest" description="Disordered" evidence="1">
    <location>
        <begin position="117"/>
        <end position="145"/>
    </location>
</feature>
<proteinExistence type="predicted"/>
<keyword evidence="3" id="KW-1185">Reference proteome</keyword>
<evidence type="ECO:0000313" key="3">
    <source>
        <dbReference type="Proteomes" id="UP000187283"/>
    </source>
</evidence>
<evidence type="ECO:0000256" key="1">
    <source>
        <dbReference type="SAM" id="MobiDB-lite"/>
    </source>
</evidence>
<protein>
    <submittedName>
        <fullName evidence="2">Uncharacterized protein</fullName>
    </submittedName>
</protein>
<dbReference type="AlphaFoldDB" id="A0A1R1X5F3"/>
<feature type="compositionally biased region" description="Polar residues" evidence="1">
    <location>
        <begin position="133"/>
        <end position="145"/>
    </location>
</feature>
<accession>A0A1R1X5F3</accession>
<feature type="compositionally biased region" description="Polar residues" evidence="1">
    <location>
        <begin position="169"/>
        <end position="195"/>
    </location>
</feature>
<gene>
    <name evidence="2" type="ORF">AYI70_g10717</name>
</gene>
<organism evidence="2 3">
    <name type="scientific">Smittium culicis</name>
    <dbReference type="NCBI Taxonomy" id="133412"/>
    <lineage>
        <taxon>Eukaryota</taxon>
        <taxon>Fungi</taxon>
        <taxon>Fungi incertae sedis</taxon>
        <taxon>Zoopagomycota</taxon>
        <taxon>Kickxellomycotina</taxon>
        <taxon>Harpellomycetes</taxon>
        <taxon>Harpellales</taxon>
        <taxon>Legeriomycetaceae</taxon>
        <taxon>Smittium</taxon>
    </lineage>
</organism>
<reference evidence="2 3" key="1">
    <citation type="submission" date="2017-01" db="EMBL/GenBank/DDBJ databases">
        <authorList>
            <person name="Mah S.A."/>
            <person name="Swanson W.J."/>
            <person name="Moy G.W."/>
            <person name="Vacquier V.D."/>
        </authorList>
    </citation>
    <scope>NUCLEOTIDE SEQUENCE [LARGE SCALE GENOMIC DNA]</scope>
    <source>
        <strain evidence="2 3">GSMNP</strain>
    </source>
</reference>
<sequence>MSVNSSNPSSPYKENFESANPNYHDYFGSSDVDAEVSGLDSHFSLDIDNDELSSEIHHSTNISTGNSTDNIDDFRLVLKYQLDLERDQLLTTKNYFQSQLEVLSNDQKRYRSILGYTPDVSDYSSDSEDHLQPSKSNEAPNLSSPVYDTFQLSEDYANPMDYFDKNSPEIGQSSPVDYQSSSENYYSAIDSGSESDTGEVDPDQALQSLKALLSQYDNP</sequence>
<dbReference type="EMBL" id="LSSN01005304">
    <property type="protein sequence ID" value="OMJ09807.1"/>
    <property type="molecule type" value="Genomic_DNA"/>
</dbReference>
<name>A0A1R1X5F3_9FUNG</name>
<evidence type="ECO:0000313" key="2">
    <source>
        <dbReference type="EMBL" id="OMJ09807.1"/>
    </source>
</evidence>
<feature type="region of interest" description="Disordered" evidence="1">
    <location>
        <begin position="165"/>
        <end position="201"/>
    </location>
</feature>
<comment type="caution">
    <text evidence="2">The sequence shown here is derived from an EMBL/GenBank/DDBJ whole genome shotgun (WGS) entry which is preliminary data.</text>
</comment>